<feature type="transmembrane region" description="Helical" evidence="6">
    <location>
        <begin position="614"/>
        <end position="633"/>
    </location>
</feature>
<feature type="transmembrane region" description="Helical" evidence="6">
    <location>
        <begin position="443"/>
        <end position="465"/>
    </location>
</feature>
<evidence type="ECO:0000256" key="2">
    <source>
        <dbReference type="ARBA" id="ARBA00022448"/>
    </source>
</evidence>
<dbReference type="SUPFAM" id="SSF161070">
    <property type="entry name" value="SNF-like"/>
    <property type="match status" value="1"/>
</dbReference>
<dbReference type="Proteomes" id="UP000252355">
    <property type="component" value="Unassembled WGS sequence"/>
</dbReference>
<accession>A0A367ZLY8</accession>
<feature type="transmembrane region" description="Helical" evidence="6">
    <location>
        <begin position="258"/>
        <end position="276"/>
    </location>
</feature>
<sequence length="658" mass="72703">MPEKKNAAPAREHWGSRIGLILAMAGNAVGLGNFLRFPTQAASNGGGAFMIPYFVALLLLGIPLMWVEWGIGRYGGSLGHGTLPGTFHKIVKNRWAKYIGVFGLVLSFFIAVYYVFIESWTLSFAYFSATGRYASLEGATYEARSKEMGRFLQEFQGLPPKVKLHKDVTRDQIAQVRSLVEPSEVPASLLYNPDQHGAWDPADPSLDPERCPYTEVTLRAKYFPDFSLTYFFFLVTSLANFYFLYRGLSAGIEQLGKIGMPILFGFAVVLAFRVITFGTPEGSSWSVADGFNFLWTPDFSKLGQSAVWLAAAGQIFFTLSLGTGAIQTYASYLTKKDDIVLTGLATAALNEFAEVILGGTIAIPAAVAFFGPQATEAIAKSGSFNLGFQALPMIFSQISLGGFFGFLWFILLFIAGITSSVALLLPPITFLKDELKLSHDKAVLWIGGLYFLLAHGPVLFLGNGVLDEMDYWAGTFLLVMLALIEIIIFIWILGPAQSWKEMHYGADMKIPRIFQFIGRYITPLYILGIFLAWGYQNGWSTLIMEGVKVADRPYIWATRLVMLLVIGGFLHLIHLRFKEDDPDETFLTPLALWGLPALVLIASYPGLLAIKTNALLFLVCSWIFVITLSGFCIKTMLSVPAKRHDDFPDEQEAADAES</sequence>
<feature type="transmembrane region" description="Helical" evidence="6">
    <location>
        <begin position="14"/>
        <end position="35"/>
    </location>
</feature>
<feature type="transmembrane region" description="Helical" evidence="6">
    <location>
        <begin position="47"/>
        <end position="67"/>
    </location>
</feature>
<feature type="transmembrane region" description="Helical" evidence="6">
    <location>
        <begin position="513"/>
        <end position="534"/>
    </location>
</feature>
<feature type="transmembrane region" description="Helical" evidence="6">
    <location>
        <begin position="306"/>
        <end position="332"/>
    </location>
</feature>
<gene>
    <name evidence="7" type="ORF">OZSIB_0249</name>
</gene>
<dbReference type="InterPro" id="IPR037272">
    <property type="entry name" value="SNS_sf"/>
</dbReference>
<evidence type="ECO:0000313" key="7">
    <source>
        <dbReference type="EMBL" id="RCK79135.1"/>
    </source>
</evidence>
<dbReference type="GO" id="GO:0016020">
    <property type="term" value="C:membrane"/>
    <property type="evidence" value="ECO:0007669"/>
    <property type="project" value="UniProtKB-SubCell"/>
</dbReference>
<feature type="transmembrane region" description="Helical" evidence="6">
    <location>
        <begin position="228"/>
        <end position="246"/>
    </location>
</feature>
<comment type="subcellular location">
    <subcellularLocation>
        <location evidence="1">Membrane</location>
        <topology evidence="1">Multi-pass membrane protein</topology>
    </subcellularLocation>
</comment>
<reference evidence="7 8" key="1">
    <citation type="submission" date="2018-05" db="EMBL/GenBank/DDBJ databases">
        <title>A metagenomic window into the 2 km-deep terrestrial subsurface aquifer revealed taxonomically and functionally diverse microbial community comprising novel uncultured bacterial lineages.</title>
        <authorList>
            <person name="Kadnikov V.V."/>
            <person name="Mardanov A.V."/>
            <person name="Beletsky A.V."/>
            <person name="Banks D."/>
            <person name="Pimenov N.V."/>
            <person name="Frank Y.A."/>
            <person name="Karnachuk O.V."/>
            <person name="Ravin N.V."/>
        </authorList>
    </citation>
    <scope>NUCLEOTIDE SEQUENCE [LARGE SCALE GENOMIC DNA]</scope>
    <source>
        <strain evidence="7">BY5</strain>
    </source>
</reference>
<feature type="transmembrane region" description="Helical" evidence="6">
    <location>
        <begin position="471"/>
        <end position="493"/>
    </location>
</feature>
<proteinExistence type="predicted"/>
<evidence type="ECO:0000313" key="8">
    <source>
        <dbReference type="Proteomes" id="UP000252355"/>
    </source>
</evidence>
<feature type="transmembrane region" description="Helical" evidence="6">
    <location>
        <begin position="95"/>
        <end position="116"/>
    </location>
</feature>
<keyword evidence="5 6" id="KW-0472">Membrane</keyword>
<feature type="transmembrane region" description="Helical" evidence="6">
    <location>
        <begin position="554"/>
        <end position="573"/>
    </location>
</feature>
<dbReference type="PROSITE" id="PS50267">
    <property type="entry name" value="NA_NEUROTRAN_SYMP_3"/>
    <property type="match status" value="1"/>
</dbReference>
<keyword evidence="4 6" id="KW-1133">Transmembrane helix</keyword>
<dbReference type="PANTHER" id="PTHR42948">
    <property type="entry name" value="TRANSPORTER"/>
    <property type="match status" value="1"/>
</dbReference>
<dbReference type="PANTHER" id="PTHR42948:SF1">
    <property type="entry name" value="TRANSPORTER"/>
    <property type="match status" value="1"/>
</dbReference>
<dbReference type="NCBIfam" id="NF037979">
    <property type="entry name" value="Na_transp"/>
    <property type="match status" value="1"/>
</dbReference>
<keyword evidence="2" id="KW-0813">Transport</keyword>
<dbReference type="Pfam" id="PF00209">
    <property type="entry name" value="SNF"/>
    <property type="match status" value="2"/>
</dbReference>
<protein>
    <submittedName>
        <fullName evidence="7">Sodium-dependent transporter</fullName>
    </submittedName>
</protein>
<organism evidence="7 8">
    <name type="scientific">Candidatus Ozemobacter sibiricus</name>
    <dbReference type="NCBI Taxonomy" id="2268124"/>
    <lineage>
        <taxon>Bacteria</taxon>
        <taxon>Candidatus Ozemobacteria</taxon>
        <taxon>Candidatus Ozemobacterales</taxon>
        <taxon>Candidatus Ozemobacteraceae</taxon>
        <taxon>Candidatus Ozemobacter</taxon>
    </lineage>
</organism>
<feature type="transmembrane region" description="Helical" evidence="6">
    <location>
        <begin position="585"/>
        <end position="608"/>
    </location>
</feature>
<dbReference type="EMBL" id="QOQW01000015">
    <property type="protein sequence ID" value="RCK79135.1"/>
    <property type="molecule type" value="Genomic_DNA"/>
</dbReference>
<dbReference type="PRINTS" id="PR00176">
    <property type="entry name" value="NANEUSMPORT"/>
</dbReference>
<name>A0A367ZLY8_9BACT</name>
<dbReference type="AlphaFoldDB" id="A0A367ZLY8"/>
<feature type="transmembrane region" description="Helical" evidence="6">
    <location>
        <begin position="406"/>
        <end position="431"/>
    </location>
</feature>
<comment type="caution">
    <text evidence="7">The sequence shown here is derived from an EMBL/GenBank/DDBJ whole genome shotgun (WGS) entry which is preliminary data.</text>
</comment>
<evidence type="ECO:0000256" key="6">
    <source>
        <dbReference type="SAM" id="Phobius"/>
    </source>
</evidence>
<evidence type="ECO:0000256" key="3">
    <source>
        <dbReference type="ARBA" id="ARBA00022692"/>
    </source>
</evidence>
<keyword evidence="3 6" id="KW-0812">Transmembrane</keyword>
<evidence type="ECO:0000256" key="1">
    <source>
        <dbReference type="ARBA" id="ARBA00004141"/>
    </source>
</evidence>
<evidence type="ECO:0000256" key="4">
    <source>
        <dbReference type="ARBA" id="ARBA00022989"/>
    </source>
</evidence>
<evidence type="ECO:0000256" key="5">
    <source>
        <dbReference type="ARBA" id="ARBA00023136"/>
    </source>
</evidence>
<dbReference type="InterPro" id="IPR000175">
    <property type="entry name" value="Na/ntran_symport"/>
</dbReference>